<dbReference type="Pfam" id="PF01968">
    <property type="entry name" value="Hydantoinase_A"/>
    <property type="match status" value="1"/>
</dbReference>
<evidence type="ECO:0000259" key="3">
    <source>
        <dbReference type="Pfam" id="PF05378"/>
    </source>
</evidence>
<sequence length="706" mass="70834">MAAEGIRSGGSAAGAATGGSAGAATGGRALPRMLLGLDTGGTYTDAVLVDADRLEHGPAAVVASAKRLTTPGDLARGLGAAMQAVLAEAGASPAEIGLVSLSTTLATNALVEGQGGRAGLVAIGFEAADLARQGLDRALDDAPLIRIAGGHDASGAQAAPLDLAALEAGLAETLAGTPAEAYAVCGLFAVRNPAHELAAAERIRALTGRPVTCSHLLSARVGGPRRALTALLNARLTPMIDRLIRATEARAAALGIAAPMMVVRGDGALVSAGFARERPIETILSGPAASLVGAGWLTGLADALVSDIGGTTTDIAVLRGGRPRLDPDGASVGGHRTMVEAVAMATHGLGGDSRVSLVEAADGPGIVLGPRRALPVSLLATEHPALVHEALARQAAAPRADALHGVFLLAPVPAAGLAGAEAAVMARLAERPEAADKLTADRKLGQAARRLEARGLIRRAALTPSDAAHVLGLQSGWDAAAARAAAALFARQRRTDGNALADGPEALARMIVARLTRRSAELVLETALQEDGLPPGLAVSPLAAAALERHRGLAAPALPLTVPLIGLGASAPTYYPAVAEMLGAENAVPPHAGVANAVGAVVGGVRLSLTAVVTAPGEGRFRAHLPDGPEDFPDAGAAEAALTGALTDRLRAQALAAGADAPEFAHRIARREATIEGKRQYVEGEITVTATGRPRLAETAPEGTRR</sequence>
<dbReference type="Pfam" id="PF05378">
    <property type="entry name" value="Hydant_A_N"/>
    <property type="match status" value="1"/>
</dbReference>
<dbReference type="InterPro" id="IPR043129">
    <property type="entry name" value="ATPase_NBD"/>
</dbReference>
<dbReference type="PANTHER" id="PTHR11365">
    <property type="entry name" value="5-OXOPROLINASE RELATED"/>
    <property type="match status" value="1"/>
</dbReference>
<protein>
    <submittedName>
        <fullName evidence="4">Hydantoinase/oxoprolinase family protein</fullName>
    </submittedName>
</protein>
<gene>
    <name evidence="4" type="ORF">LNKW23_42760</name>
</gene>
<feature type="domain" description="Hydantoinase A/oxoprolinase" evidence="2">
    <location>
        <begin position="226"/>
        <end position="358"/>
    </location>
</feature>
<dbReference type="EMBL" id="BSYI01000050">
    <property type="protein sequence ID" value="GMG85060.1"/>
    <property type="molecule type" value="Genomic_DNA"/>
</dbReference>
<dbReference type="InterPro" id="IPR002821">
    <property type="entry name" value="Hydantoinase_A"/>
</dbReference>
<dbReference type="PANTHER" id="PTHR11365:SF2">
    <property type="entry name" value="5-OXOPROLINASE"/>
    <property type="match status" value="1"/>
</dbReference>
<proteinExistence type="predicted"/>
<organism evidence="4 5">
    <name type="scientific">Paralimibaculum aggregatum</name>
    <dbReference type="NCBI Taxonomy" id="3036245"/>
    <lineage>
        <taxon>Bacteria</taxon>
        <taxon>Pseudomonadati</taxon>
        <taxon>Pseudomonadota</taxon>
        <taxon>Alphaproteobacteria</taxon>
        <taxon>Rhodobacterales</taxon>
        <taxon>Paracoccaceae</taxon>
        <taxon>Paralimibaculum</taxon>
    </lineage>
</organism>
<comment type="caution">
    <text evidence="4">The sequence shown here is derived from an EMBL/GenBank/DDBJ whole genome shotgun (WGS) entry which is preliminary data.</text>
</comment>
<evidence type="ECO:0000313" key="4">
    <source>
        <dbReference type="EMBL" id="GMG85060.1"/>
    </source>
</evidence>
<dbReference type="Proteomes" id="UP001239909">
    <property type="component" value="Unassembled WGS sequence"/>
</dbReference>
<feature type="compositionally biased region" description="Gly residues" evidence="1">
    <location>
        <begin position="7"/>
        <end position="24"/>
    </location>
</feature>
<dbReference type="InterPro" id="IPR008040">
    <property type="entry name" value="Hydant_A_N"/>
</dbReference>
<evidence type="ECO:0000256" key="1">
    <source>
        <dbReference type="SAM" id="MobiDB-lite"/>
    </source>
</evidence>
<reference evidence="4 5" key="1">
    <citation type="submission" date="2023-04" db="EMBL/GenBank/DDBJ databases">
        <title>Marinoamorphus aggregata gen. nov., sp. Nov., isolate from tissue of brittle star Ophioplocus japonicus.</title>
        <authorList>
            <person name="Kawano K."/>
            <person name="Sawayama S."/>
            <person name="Nakagawa S."/>
        </authorList>
    </citation>
    <scope>NUCLEOTIDE SEQUENCE [LARGE SCALE GENOMIC DNA]</scope>
    <source>
        <strain evidence="4 5">NKW23</strain>
    </source>
</reference>
<dbReference type="SUPFAM" id="SSF53067">
    <property type="entry name" value="Actin-like ATPase domain"/>
    <property type="match status" value="1"/>
</dbReference>
<feature type="domain" description="Hydantoinase/oxoprolinase N-terminal" evidence="3">
    <location>
        <begin position="35"/>
        <end position="205"/>
    </location>
</feature>
<evidence type="ECO:0000313" key="5">
    <source>
        <dbReference type="Proteomes" id="UP001239909"/>
    </source>
</evidence>
<keyword evidence="5" id="KW-1185">Reference proteome</keyword>
<name>A0ABQ6LSK8_9RHOB</name>
<evidence type="ECO:0000259" key="2">
    <source>
        <dbReference type="Pfam" id="PF01968"/>
    </source>
</evidence>
<accession>A0ABQ6LSK8</accession>
<feature type="region of interest" description="Disordered" evidence="1">
    <location>
        <begin position="1"/>
        <end position="24"/>
    </location>
</feature>
<dbReference type="InterPro" id="IPR045079">
    <property type="entry name" value="Oxoprolinase-like"/>
</dbReference>